<evidence type="ECO:0000256" key="3">
    <source>
        <dbReference type="SAM" id="MobiDB-lite"/>
    </source>
</evidence>
<accession>A0A149PGM8</accession>
<protein>
    <recommendedName>
        <fullName evidence="7">TIGR03118 family protein</fullName>
    </recommendedName>
</protein>
<sequence length="404" mass="39843">MKALLAVLGVVTCGMAIAILASCGGGGSSSGSSSSPSLSNPSPAVQSTFTATALVSDGAVAAAHTDANLKNPWGVAFNPKGFVWVADNGTNVATLYDGNGVPQSLVVTIPNGKNGTASPTGIVFNGTSSFAVTENGKSGVAAFIFTGEGGTITAWAPTVGPTNAFVMYDDGAGGAVYKGLALASLNGSNFLYATDFHNNKIDVFDSSFAKVGMPGGFKDPTVPAGFAPFGIQAIGSNLFVTYAMQDAAKHDDVAGAGLGVVDVYDTAGNLKQHFATGAALNAPWGIAQAPASFGSMSGAILIGNFGDGTINAFNATSGQSMGPLNGSNGRPIVEPGLWGIAFGNDLSNQPSSTLFFAAGPNDEADGVYGRIDLNPASSAGTNTGSSSGSGTGTSSSGGASIGGM</sequence>
<dbReference type="PROSITE" id="PS51125">
    <property type="entry name" value="NHL"/>
    <property type="match status" value="1"/>
</dbReference>
<gene>
    <name evidence="5" type="ORF">CI15_27185</name>
</gene>
<dbReference type="InterPro" id="IPR011042">
    <property type="entry name" value="6-blade_b-propeller_TolB-like"/>
</dbReference>
<evidence type="ECO:0000256" key="4">
    <source>
        <dbReference type="SAM" id="SignalP"/>
    </source>
</evidence>
<feature type="signal peptide" evidence="4">
    <location>
        <begin position="1"/>
        <end position="18"/>
    </location>
</feature>
<dbReference type="InterPro" id="IPR001258">
    <property type="entry name" value="NHL_repeat"/>
</dbReference>
<dbReference type="OrthoDB" id="581621at2"/>
<dbReference type="RefSeq" id="WP_062133861.1">
    <property type="nucleotide sequence ID" value="NZ_LRBG01000037.1"/>
</dbReference>
<dbReference type="NCBIfam" id="TIGR03118">
    <property type="entry name" value="PEPCTERM_chp_1"/>
    <property type="match status" value="1"/>
</dbReference>
<keyword evidence="6" id="KW-1185">Reference proteome</keyword>
<dbReference type="Pfam" id="PF01436">
    <property type="entry name" value="NHL"/>
    <property type="match status" value="1"/>
</dbReference>
<feature type="region of interest" description="Disordered" evidence="3">
    <location>
        <begin position="367"/>
        <end position="404"/>
    </location>
</feature>
<evidence type="ECO:0000313" key="5">
    <source>
        <dbReference type="EMBL" id="KXU84178.1"/>
    </source>
</evidence>
<dbReference type="AlphaFoldDB" id="A0A149PGM8"/>
<evidence type="ECO:0000313" key="6">
    <source>
        <dbReference type="Proteomes" id="UP000075613"/>
    </source>
</evidence>
<dbReference type="InterPro" id="IPR017549">
    <property type="entry name" value="APMV_L690"/>
</dbReference>
<evidence type="ECO:0000256" key="2">
    <source>
        <dbReference type="PROSITE-ProRule" id="PRU00504"/>
    </source>
</evidence>
<name>A0A149PGM8_9BURK</name>
<proteinExistence type="predicted"/>
<evidence type="ECO:0000256" key="1">
    <source>
        <dbReference type="ARBA" id="ARBA00022737"/>
    </source>
</evidence>
<dbReference type="STRING" id="1399968.CI15_27185"/>
<comment type="caution">
    <text evidence="5">The sequence shown here is derived from an EMBL/GenBank/DDBJ whole genome shotgun (WGS) entry which is preliminary data.</text>
</comment>
<dbReference type="Proteomes" id="UP000075613">
    <property type="component" value="Unassembled WGS sequence"/>
</dbReference>
<dbReference type="SUPFAM" id="SSF75011">
    <property type="entry name" value="3-carboxy-cis,cis-mucoante lactonizing enzyme"/>
    <property type="match status" value="1"/>
</dbReference>
<evidence type="ECO:0008006" key="7">
    <source>
        <dbReference type="Google" id="ProtNLM"/>
    </source>
</evidence>
<dbReference type="PROSITE" id="PS51257">
    <property type="entry name" value="PROKAR_LIPOPROTEIN"/>
    <property type="match status" value="1"/>
</dbReference>
<keyword evidence="1" id="KW-0677">Repeat</keyword>
<feature type="chain" id="PRO_5007551117" description="TIGR03118 family protein" evidence="4">
    <location>
        <begin position="19"/>
        <end position="404"/>
    </location>
</feature>
<reference evidence="5 6" key="1">
    <citation type="journal article" date="2015" name="Int. J. Syst. Evol. Microbiol.">
        <title>Burkholderia monticola sp. nov., isolated from mountain soil.</title>
        <authorList>
            <person name="Baek I."/>
            <person name="Seo B."/>
            <person name="Lee I."/>
            <person name="Yi H."/>
            <person name="Chun J."/>
        </authorList>
    </citation>
    <scope>NUCLEOTIDE SEQUENCE [LARGE SCALE GENOMIC DNA]</scope>
    <source>
        <strain evidence="5 6">JC2948</strain>
    </source>
</reference>
<feature type="repeat" description="NHL" evidence="2">
    <location>
        <begin position="64"/>
        <end position="99"/>
    </location>
</feature>
<dbReference type="EMBL" id="LRBG01000037">
    <property type="protein sequence ID" value="KXU84178.1"/>
    <property type="molecule type" value="Genomic_DNA"/>
</dbReference>
<keyword evidence="4" id="KW-0732">Signal</keyword>
<dbReference type="Gene3D" id="2.120.10.30">
    <property type="entry name" value="TolB, C-terminal domain"/>
    <property type="match status" value="1"/>
</dbReference>
<organism evidence="5 6">
    <name type="scientific">Paraburkholderia monticola</name>
    <dbReference type="NCBI Taxonomy" id="1399968"/>
    <lineage>
        <taxon>Bacteria</taxon>
        <taxon>Pseudomonadati</taxon>
        <taxon>Pseudomonadota</taxon>
        <taxon>Betaproteobacteria</taxon>
        <taxon>Burkholderiales</taxon>
        <taxon>Burkholderiaceae</taxon>
        <taxon>Paraburkholderia</taxon>
    </lineage>
</organism>
<feature type="compositionally biased region" description="Low complexity" evidence="3">
    <location>
        <begin position="376"/>
        <end position="398"/>
    </location>
</feature>